<proteinExistence type="predicted"/>
<organism evidence="2 3">
    <name type="scientific">Neolewinella maritima</name>
    <dbReference type="NCBI Taxonomy" id="1383882"/>
    <lineage>
        <taxon>Bacteria</taxon>
        <taxon>Pseudomonadati</taxon>
        <taxon>Bacteroidota</taxon>
        <taxon>Saprospiria</taxon>
        <taxon>Saprospirales</taxon>
        <taxon>Lewinellaceae</taxon>
        <taxon>Neolewinella</taxon>
    </lineage>
</organism>
<dbReference type="InterPro" id="IPR052920">
    <property type="entry name" value="DNA-binding_regulatory"/>
</dbReference>
<gene>
    <name evidence="2" type="ORF">LEM8419_01610</name>
</gene>
<evidence type="ECO:0000313" key="2">
    <source>
        <dbReference type="EMBL" id="CAH1000457.1"/>
    </source>
</evidence>
<dbReference type="InterPro" id="IPR022742">
    <property type="entry name" value="Hydrolase_4"/>
</dbReference>
<dbReference type="PANTHER" id="PTHR43358">
    <property type="entry name" value="ALPHA/BETA-HYDROLASE"/>
    <property type="match status" value="1"/>
</dbReference>
<sequence>MKKVLFVLAAILFLYIGATYYLSSLVLDTPNRSLEESYGIATGQWRVNIDSLRAELPPVQEVSFVSPVDGITLRAWLYQREGANCGIVLSHGYHDNRMSMLKYTPAFQDCGCDLLLYDHRGFGESDESYGSGGINEATDLLTAHAFLKARSGLSDGQIGWLGESWGAATALQAAGRGQVTPAFVIAESPYTDWATAITERGERDYGPALSAFTPGTFRWVAYRNGTDFATASPLQAAERITAPVLLFHSRQDTLTSPDQSDRIAERIAPGLLTYHALDWGAWHAHNVVWRPREYAELIQAFIDARRPDFCPANVGQRTQVSAVD</sequence>
<dbReference type="Gene3D" id="3.40.50.1820">
    <property type="entry name" value="alpha/beta hydrolase"/>
    <property type="match status" value="1"/>
</dbReference>
<dbReference type="EMBL" id="CAKLPZ010000001">
    <property type="protein sequence ID" value="CAH1000457.1"/>
    <property type="molecule type" value="Genomic_DNA"/>
</dbReference>
<feature type="domain" description="Serine aminopeptidase S33" evidence="1">
    <location>
        <begin position="87"/>
        <end position="197"/>
    </location>
</feature>
<dbReference type="InterPro" id="IPR029058">
    <property type="entry name" value="AB_hydrolase_fold"/>
</dbReference>
<evidence type="ECO:0000259" key="1">
    <source>
        <dbReference type="Pfam" id="PF12146"/>
    </source>
</evidence>
<keyword evidence="3" id="KW-1185">Reference proteome</keyword>
<dbReference type="Pfam" id="PF12146">
    <property type="entry name" value="Hydrolase_4"/>
    <property type="match status" value="1"/>
</dbReference>
<name>A0ABM9B0X6_9BACT</name>
<comment type="caution">
    <text evidence="2">The sequence shown here is derived from an EMBL/GenBank/DDBJ whole genome shotgun (WGS) entry which is preliminary data.</text>
</comment>
<evidence type="ECO:0000313" key="3">
    <source>
        <dbReference type="Proteomes" id="UP000837803"/>
    </source>
</evidence>
<dbReference type="SUPFAM" id="SSF53474">
    <property type="entry name" value="alpha/beta-Hydrolases"/>
    <property type="match status" value="1"/>
</dbReference>
<dbReference type="RefSeq" id="WP_238750507.1">
    <property type="nucleotide sequence ID" value="NZ_CAKLPZ010000001.1"/>
</dbReference>
<protein>
    <recommendedName>
        <fullName evidence="1">Serine aminopeptidase S33 domain-containing protein</fullName>
    </recommendedName>
</protein>
<accession>A0ABM9B0X6</accession>
<dbReference type="PANTHER" id="PTHR43358:SF4">
    <property type="entry name" value="ALPHA_BETA HYDROLASE FOLD-1 DOMAIN-CONTAINING PROTEIN"/>
    <property type="match status" value="1"/>
</dbReference>
<dbReference type="Proteomes" id="UP000837803">
    <property type="component" value="Unassembled WGS sequence"/>
</dbReference>
<reference evidence="2" key="1">
    <citation type="submission" date="2021-12" db="EMBL/GenBank/DDBJ databases">
        <authorList>
            <person name="Rodrigo-Torres L."/>
            <person name="Arahal R. D."/>
            <person name="Lucena T."/>
        </authorList>
    </citation>
    <scope>NUCLEOTIDE SEQUENCE</scope>
    <source>
        <strain evidence="2">CECT 8419</strain>
    </source>
</reference>